<dbReference type="SUPFAM" id="SSF103473">
    <property type="entry name" value="MFS general substrate transporter"/>
    <property type="match status" value="1"/>
</dbReference>
<dbReference type="RefSeq" id="XP_012940980.1">
    <property type="nucleotide sequence ID" value="XM_013085526.2"/>
</dbReference>
<feature type="domain" description="Major facilitator superfamily (MFS) profile" evidence="7">
    <location>
        <begin position="12"/>
        <end position="131"/>
    </location>
</feature>
<accession>A0ABM1A528</accession>
<reference evidence="9" key="1">
    <citation type="submission" date="2025-08" db="UniProtKB">
        <authorList>
            <consortium name="RefSeq"/>
        </authorList>
    </citation>
    <scope>IDENTIFICATION</scope>
</reference>
<feature type="transmembrane region" description="Helical" evidence="6">
    <location>
        <begin position="12"/>
        <end position="33"/>
    </location>
</feature>
<dbReference type="Proteomes" id="UP000694888">
    <property type="component" value="Unplaced"/>
</dbReference>
<feature type="transmembrane region" description="Helical" evidence="6">
    <location>
        <begin position="87"/>
        <end position="105"/>
    </location>
</feature>
<keyword evidence="8" id="KW-1185">Reference proteome</keyword>
<evidence type="ECO:0000256" key="3">
    <source>
        <dbReference type="ARBA" id="ARBA00022692"/>
    </source>
</evidence>
<evidence type="ECO:0000313" key="8">
    <source>
        <dbReference type="Proteomes" id="UP000694888"/>
    </source>
</evidence>
<dbReference type="PANTHER" id="PTHR43385">
    <property type="entry name" value="RIBOFLAVIN TRANSPORTER RIBJ"/>
    <property type="match status" value="1"/>
</dbReference>
<feature type="transmembrane region" description="Helical" evidence="6">
    <location>
        <begin position="53"/>
        <end position="75"/>
    </location>
</feature>
<dbReference type="Gene3D" id="1.20.1250.20">
    <property type="entry name" value="MFS general substrate transporter like domains"/>
    <property type="match status" value="1"/>
</dbReference>
<evidence type="ECO:0000259" key="7">
    <source>
        <dbReference type="PROSITE" id="PS50850"/>
    </source>
</evidence>
<dbReference type="PANTHER" id="PTHR43385:SF1">
    <property type="entry name" value="RIBOFLAVIN TRANSPORTER RIBJ"/>
    <property type="match status" value="1"/>
</dbReference>
<gene>
    <name evidence="9" type="primary">LOC106012469</name>
</gene>
<keyword evidence="2" id="KW-0813">Transport</keyword>
<keyword evidence="4 6" id="KW-1133">Transmembrane helix</keyword>
<evidence type="ECO:0000256" key="5">
    <source>
        <dbReference type="ARBA" id="ARBA00023136"/>
    </source>
</evidence>
<evidence type="ECO:0000256" key="4">
    <source>
        <dbReference type="ARBA" id="ARBA00022989"/>
    </source>
</evidence>
<feature type="transmembrane region" description="Helical" evidence="6">
    <location>
        <begin position="111"/>
        <end position="130"/>
    </location>
</feature>
<dbReference type="GeneID" id="106012469"/>
<organism evidence="8 9">
    <name type="scientific">Aplysia californica</name>
    <name type="common">California sea hare</name>
    <dbReference type="NCBI Taxonomy" id="6500"/>
    <lineage>
        <taxon>Eukaryota</taxon>
        <taxon>Metazoa</taxon>
        <taxon>Spiralia</taxon>
        <taxon>Lophotrochozoa</taxon>
        <taxon>Mollusca</taxon>
        <taxon>Gastropoda</taxon>
        <taxon>Heterobranchia</taxon>
        <taxon>Euthyneura</taxon>
        <taxon>Tectipleura</taxon>
        <taxon>Aplysiida</taxon>
        <taxon>Aplysioidea</taxon>
        <taxon>Aplysiidae</taxon>
        <taxon>Aplysia</taxon>
    </lineage>
</organism>
<proteinExistence type="predicted"/>
<dbReference type="PROSITE" id="PS50850">
    <property type="entry name" value="MFS"/>
    <property type="match status" value="1"/>
</dbReference>
<sequence>MTILGISRRTWRGLSVLFGGVLVHLSFGTLYTFGNLNPYLTSYMRWHGSDPDLQYIDCAWVFATATMGQASTMFMGGILERRLGPRITCLLGGWFMSLGVVLTYFSVQHSFALTVLTYGVMFGVGIGFGYA</sequence>
<evidence type="ECO:0000313" key="9">
    <source>
        <dbReference type="RefSeq" id="XP_012940980.1"/>
    </source>
</evidence>
<evidence type="ECO:0000256" key="1">
    <source>
        <dbReference type="ARBA" id="ARBA00004141"/>
    </source>
</evidence>
<feature type="non-terminal residue" evidence="9">
    <location>
        <position position="131"/>
    </location>
</feature>
<evidence type="ECO:0000256" key="2">
    <source>
        <dbReference type="ARBA" id="ARBA00022448"/>
    </source>
</evidence>
<name>A0ABM1A528_APLCA</name>
<keyword evidence="5 6" id="KW-0472">Membrane</keyword>
<comment type="subcellular location">
    <subcellularLocation>
        <location evidence="1">Membrane</location>
        <topology evidence="1">Multi-pass membrane protein</topology>
    </subcellularLocation>
</comment>
<keyword evidence="3 6" id="KW-0812">Transmembrane</keyword>
<dbReference type="InterPro" id="IPR036259">
    <property type="entry name" value="MFS_trans_sf"/>
</dbReference>
<evidence type="ECO:0000256" key="6">
    <source>
        <dbReference type="SAM" id="Phobius"/>
    </source>
</evidence>
<dbReference type="InterPro" id="IPR020846">
    <property type="entry name" value="MFS_dom"/>
</dbReference>
<dbReference type="InterPro" id="IPR052983">
    <property type="entry name" value="MFS_Riboflavin_Transporter"/>
</dbReference>
<protein>
    <submittedName>
        <fullName evidence="9">Uncharacterized protein LOC106012469</fullName>
    </submittedName>
</protein>